<dbReference type="Pfam" id="PF14938">
    <property type="entry name" value="SNAP"/>
    <property type="match status" value="1"/>
</dbReference>
<gene>
    <name evidence="4" type="ORF">CTEN210_09890</name>
</gene>
<dbReference type="PANTHER" id="PTHR13768">
    <property type="entry name" value="SOLUBLE NSF ATTACHMENT PROTEIN SNAP"/>
    <property type="match status" value="1"/>
</dbReference>
<dbReference type="GO" id="GO:0005774">
    <property type="term" value="C:vacuolar membrane"/>
    <property type="evidence" value="ECO:0007669"/>
    <property type="project" value="TreeGrafter"/>
</dbReference>
<dbReference type="AlphaFoldDB" id="A0AAD3CZG9"/>
<organism evidence="4 5">
    <name type="scientific">Chaetoceros tenuissimus</name>
    <dbReference type="NCBI Taxonomy" id="426638"/>
    <lineage>
        <taxon>Eukaryota</taxon>
        <taxon>Sar</taxon>
        <taxon>Stramenopiles</taxon>
        <taxon>Ochrophyta</taxon>
        <taxon>Bacillariophyta</taxon>
        <taxon>Coscinodiscophyceae</taxon>
        <taxon>Chaetocerotophycidae</taxon>
        <taxon>Chaetocerotales</taxon>
        <taxon>Chaetocerotaceae</taxon>
        <taxon>Chaetoceros</taxon>
    </lineage>
</organism>
<dbReference type="GO" id="GO:0006886">
    <property type="term" value="P:intracellular protein transport"/>
    <property type="evidence" value="ECO:0007669"/>
    <property type="project" value="InterPro"/>
</dbReference>
<dbReference type="GO" id="GO:0005483">
    <property type="term" value="F:soluble NSF attachment protein activity"/>
    <property type="evidence" value="ECO:0007669"/>
    <property type="project" value="TreeGrafter"/>
</dbReference>
<evidence type="ECO:0000256" key="1">
    <source>
        <dbReference type="ARBA" id="ARBA00010050"/>
    </source>
</evidence>
<dbReference type="GO" id="GO:0031201">
    <property type="term" value="C:SNARE complex"/>
    <property type="evidence" value="ECO:0007669"/>
    <property type="project" value="TreeGrafter"/>
</dbReference>
<dbReference type="PANTHER" id="PTHR13768:SF8">
    <property type="entry name" value="ALPHA-SOLUBLE NSF ATTACHMENT PROTEIN"/>
    <property type="match status" value="1"/>
</dbReference>
<dbReference type="GO" id="GO:0017022">
    <property type="term" value="F:myosin binding"/>
    <property type="evidence" value="ECO:0007669"/>
    <property type="project" value="InterPro"/>
</dbReference>
<evidence type="ECO:0000256" key="2">
    <source>
        <dbReference type="ARBA" id="ARBA00022448"/>
    </source>
</evidence>
<evidence type="ECO:0000256" key="3">
    <source>
        <dbReference type="ARBA" id="ARBA00022927"/>
    </source>
</evidence>
<reference evidence="4 5" key="1">
    <citation type="journal article" date="2021" name="Sci. Rep.">
        <title>The genome of the diatom Chaetoceros tenuissimus carries an ancient integrated fragment of an extant virus.</title>
        <authorList>
            <person name="Hongo Y."/>
            <person name="Kimura K."/>
            <person name="Takaki Y."/>
            <person name="Yoshida Y."/>
            <person name="Baba S."/>
            <person name="Kobayashi G."/>
            <person name="Nagasaki K."/>
            <person name="Hano T."/>
            <person name="Tomaru Y."/>
        </authorList>
    </citation>
    <scope>NUCLEOTIDE SEQUENCE [LARGE SCALE GENOMIC DNA]</scope>
    <source>
        <strain evidence="4 5">NIES-3715</strain>
    </source>
</reference>
<evidence type="ECO:0000313" key="4">
    <source>
        <dbReference type="EMBL" id="GFH53414.1"/>
    </source>
</evidence>
<comment type="caution">
    <text evidence="4">The sequence shown here is derived from an EMBL/GenBank/DDBJ whole genome shotgun (WGS) entry which is preliminary data.</text>
</comment>
<name>A0AAD3CZG9_9STRA</name>
<protein>
    <submittedName>
        <fullName evidence="4">Uncharacterized protein</fullName>
    </submittedName>
</protein>
<comment type="similarity">
    <text evidence="1">Belongs to the SNAP family.</text>
</comment>
<accession>A0AAD3CZG9</accession>
<dbReference type="GO" id="GO:0035494">
    <property type="term" value="P:SNARE complex disassembly"/>
    <property type="evidence" value="ECO:0007669"/>
    <property type="project" value="TreeGrafter"/>
</dbReference>
<dbReference type="GO" id="GO:0019905">
    <property type="term" value="F:syntaxin binding"/>
    <property type="evidence" value="ECO:0007669"/>
    <property type="project" value="TreeGrafter"/>
</dbReference>
<dbReference type="InterPro" id="IPR000744">
    <property type="entry name" value="NSF_attach"/>
</dbReference>
<proteinExistence type="inferred from homology"/>
<dbReference type="SUPFAM" id="SSF48452">
    <property type="entry name" value="TPR-like"/>
    <property type="match status" value="1"/>
</dbReference>
<dbReference type="Gene3D" id="1.25.40.10">
    <property type="entry name" value="Tetratricopeptide repeat domain"/>
    <property type="match status" value="1"/>
</dbReference>
<dbReference type="GO" id="GO:0012505">
    <property type="term" value="C:endomembrane system"/>
    <property type="evidence" value="ECO:0007669"/>
    <property type="project" value="UniProtKB-SubCell"/>
</dbReference>
<sequence length="317" mass="36318">MKDKRETWNNIANERLEKAKTGSAILKQKKGHRFSTSSNFIDKCPSLQLNDDISMYLDASDAFIIGGSMDDASDAIFRAASIYKHEIPDSIAEAADLYYRAGNIAINKEKQRKSFENSVSAYCDDEDYFRAARVQLVMAKNEEVLHDRTKAIEEYRAASQFFQAIKMDEQVICCCKKVAQLLVDLEEYTSAAQEFFDLGLMQLKFNLQKYHAKKSFFLSCLLLLASSEHTLSNASAQIEKAKNADFRFDSEYQFLNNILGLITKVQEETKDESAQPSTLDEFADHLFEYNQVFPFDHVELKLLNQVHTKYFNAKCKN</sequence>
<keyword evidence="3" id="KW-0653">Protein transport</keyword>
<dbReference type="Proteomes" id="UP001054902">
    <property type="component" value="Unassembled WGS sequence"/>
</dbReference>
<dbReference type="EMBL" id="BLLK01000047">
    <property type="protein sequence ID" value="GFH53414.1"/>
    <property type="molecule type" value="Genomic_DNA"/>
</dbReference>
<evidence type="ECO:0000313" key="5">
    <source>
        <dbReference type="Proteomes" id="UP001054902"/>
    </source>
</evidence>
<keyword evidence="5" id="KW-1185">Reference proteome</keyword>
<keyword evidence="2" id="KW-0813">Transport</keyword>
<dbReference type="InterPro" id="IPR011990">
    <property type="entry name" value="TPR-like_helical_dom_sf"/>
</dbReference>